<dbReference type="FunFam" id="3.40.50.10490:FF:000011">
    <property type="entry name" value="Arabinose 5-phosphate isomerase"/>
    <property type="match status" value="1"/>
</dbReference>
<keyword evidence="4" id="KW-0862">Zinc</keyword>
<dbReference type="PIRSF" id="PIRSF004692">
    <property type="entry name" value="KdsD_KpsF"/>
    <property type="match status" value="1"/>
</dbReference>
<dbReference type="PANTHER" id="PTHR42745:SF1">
    <property type="entry name" value="ARABINOSE 5-PHOSPHATE ISOMERASE KDSD"/>
    <property type="match status" value="1"/>
</dbReference>
<feature type="site" description="Catalytically relevant" evidence="5">
    <location>
        <position position="155"/>
    </location>
</feature>
<dbReference type="GO" id="GO:0046872">
    <property type="term" value="F:metal ion binding"/>
    <property type="evidence" value="ECO:0007669"/>
    <property type="project" value="UniProtKB-KW"/>
</dbReference>
<dbReference type="CDD" id="cd04604">
    <property type="entry name" value="CBS_pair_SIS_assoc"/>
    <property type="match status" value="1"/>
</dbReference>
<dbReference type="SUPFAM" id="SSF53697">
    <property type="entry name" value="SIS domain"/>
    <property type="match status" value="1"/>
</dbReference>
<protein>
    <submittedName>
        <fullName evidence="10">KpsF/GutQ family sugar-phosphate isomerase</fullName>
    </submittedName>
</protein>
<dbReference type="InterPro" id="IPR050986">
    <property type="entry name" value="GutQ/KpsF_isomerases"/>
</dbReference>
<sequence>MVNDRLRAEAGASPPEPRRANEAPTGDPSSLDQSMPSSKPLMTASSGPLPDSVESALRTLETESGGINALAAALRGPLGETFAKAVEMIRNAKGRVIVTGLGKSGHMGRKIAATLASTGTPAFFVHAAEAGHGDLGMITTDDVIMALSWSGEQPEMKNLVNYSARFAIPMIAVTSNASSSLGQAADIVIELPKAREACPHNLAPTTSTLMQAAIGDAIAIALLEGRGFTALEFAHFHPGGKLGAMLKFVRDYMRTGAEIPVKPLGTKMSDAVIEMSAKGLGCVCIVNEAGGIAGIITDGDLRRHINMRPDLLTMAVDDIMTRQPKTVPPSMLATEMIEVLNTRKITTLVVTEAGKVVGIVHLHDLLRAGVA</sequence>
<dbReference type="Pfam" id="PF01380">
    <property type="entry name" value="SIS"/>
    <property type="match status" value="1"/>
</dbReference>
<evidence type="ECO:0000259" key="9">
    <source>
        <dbReference type="PROSITE" id="PS51464"/>
    </source>
</evidence>
<dbReference type="GO" id="GO:1901135">
    <property type="term" value="P:carbohydrate derivative metabolic process"/>
    <property type="evidence" value="ECO:0007669"/>
    <property type="project" value="InterPro"/>
</dbReference>
<dbReference type="Gene3D" id="3.40.50.10490">
    <property type="entry name" value="Glucose-6-phosphate isomerase like protein, domain 1"/>
    <property type="match status" value="1"/>
</dbReference>
<accession>A0AAE9N654</accession>
<dbReference type="Gene3D" id="3.10.580.10">
    <property type="entry name" value="CBS-domain"/>
    <property type="match status" value="1"/>
</dbReference>
<feature type="site" description="Catalytically relevant" evidence="5">
    <location>
        <position position="103"/>
    </location>
</feature>
<dbReference type="Proteomes" id="UP001058872">
    <property type="component" value="Chromosome"/>
</dbReference>
<evidence type="ECO:0000256" key="2">
    <source>
        <dbReference type="ARBA" id="ARBA00022737"/>
    </source>
</evidence>
<evidence type="ECO:0000256" key="6">
    <source>
        <dbReference type="PROSITE-ProRule" id="PRU00703"/>
    </source>
</evidence>
<feature type="binding site" evidence="4">
    <location>
        <position position="126"/>
    </location>
    <ligand>
        <name>Zn(2+)</name>
        <dbReference type="ChEBI" id="CHEBI:29105"/>
    </ligand>
</feature>
<keyword evidence="2" id="KW-0677">Repeat</keyword>
<feature type="domain" description="CBS" evidence="8">
    <location>
        <begin position="320"/>
        <end position="371"/>
    </location>
</feature>
<dbReference type="InterPro" id="IPR001347">
    <property type="entry name" value="SIS_dom"/>
</dbReference>
<dbReference type="InterPro" id="IPR000644">
    <property type="entry name" value="CBS_dom"/>
</dbReference>
<evidence type="ECO:0000259" key="8">
    <source>
        <dbReference type="PROSITE" id="PS51371"/>
    </source>
</evidence>
<dbReference type="Pfam" id="PF00571">
    <property type="entry name" value="CBS"/>
    <property type="match status" value="2"/>
</dbReference>
<evidence type="ECO:0000256" key="3">
    <source>
        <dbReference type="ARBA" id="ARBA00023122"/>
    </source>
</evidence>
<evidence type="ECO:0000256" key="4">
    <source>
        <dbReference type="PIRSR" id="PIRSR004692-2"/>
    </source>
</evidence>
<feature type="region of interest" description="Disordered" evidence="7">
    <location>
        <begin position="1"/>
        <end position="52"/>
    </location>
</feature>
<dbReference type="CDD" id="cd05014">
    <property type="entry name" value="SIS_Kpsf"/>
    <property type="match status" value="1"/>
</dbReference>
<dbReference type="EMBL" id="CP028989">
    <property type="protein sequence ID" value="UUO65542.1"/>
    <property type="molecule type" value="Genomic_DNA"/>
</dbReference>
<keyword evidence="4" id="KW-0479">Metal-binding</keyword>
<dbReference type="GO" id="GO:0097367">
    <property type="term" value="F:carbohydrate derivative binding"/>
    <property type="evidence" value="ECO:0007669"/>
    <property type="project" value="InterPro"/>
</dbReference>
<dbReference type="AlphaFoldDB" id="A0AAE9N654"/>
<dbReference type="GO" id="GO:0005975">
    <property type="term" value="P:carbohydrate metabolic process"/>
    <property type="evidence" value="ECO:0007669"/>
    <property type="project" value="InterPro"/>
</dbReference>
<feature type="domain" description="CBS" evidence="8">
    <location>
        <begin position="253"/>
        <end position="312"/>
    </location>
</feature>
<evidence type="ECO:0000313" key="10">
    <source>
        <dbReference type="EMBL" id="UUO65542.1"/>
    </source>
</evidence>
<evidence type="ECO:0000313" key="11">
    <source>
        <dbReference type="Proteomes" id="UP001058872"/>
    </source>
</evidence>
<dbReference type="InterPro" id="IPR046342">
    <property type="entry name" value="CBS_dom_sf"/>
</dbReference>
<dbReference type="PROSITE" id="PS51464">
    <property type="entry name" value="SIS"/>
    <property type="match status" value="1"/>
</dbReference>
<proteinExistence type="inferred from homology"/>
<dbReference type="SMART" id="SM00116">
    <property type="entry name" value="CBS"/>
    <property type="match status" value="2"/>
</dbReference>
<dbReference type="GO" id="GO:0019146">
    <property type="term" value="F:arabinose-5-phosphate isomerase activity"/>
    <property type="evidence" value="ECO:0007669"/>
    <property type="project" value="UniProtKB-ARBA"/>
</dbReference>
<dbReference type="NCBIfam" id="TIGR00393">
    <property type="entry name" value="kpsF"/>
    <property type="match status" value="1"/>
</dbReference>
<keyword evidence="3 6" id="KW-0129">CBS domain</keyword>
<dbReference type="InterPro" id="IPR004800">
    <property type="entry name" value="KdsD/KpsF-type"/>
</dbReference>
<dbReference type="PROSITE" id="PS51371">
    <property type="entry name" value="CBS"/>
    <property type="match status" value="2"/>
</dbReference>
<feature type="compositionally biased region" description="Polar residues" evidence="7">
    <location>
        <begin position="27"/>
        <end position="37"/>
    </location>
</feature>
<gene>
    <name evidence="10" type="ORF">DCM83_10210</name>
</gene>
<evidence type="ECO:0000256" key="1">
    <source>
        <dbReference type="ARBA" id="ARBA00008165"/>
    </source>
</evidence>
<feature type="domain" description="SIS" evidence="9">
    <location>
        <begin position="85"/>
        <end position="228"/>
    </location>
</feature>
<feature type="site" description="Catalytically relevant" evidence="5">
    <location>
        <position position="237"/>
    </location>
</feature>
<organism evidence="10 11">
    <name type="scientific">Bradyrhizobium betae</name>
    <dbReference type="NCBI Taxonomy" id="244734"/>
    <lineage>
        <taxon>Bacteria</taxon>
        <taxon>Pseudomonadati</taxon>
        <taxon>Pseudomonadota</taxon>
        <taxon>Alphaproteobacteria</taxon>
        <taxon>Hyphomicrobiales</taxon>
        <taxon>Nitrobacteraceae</taxon>
        <taxon>Bradyrhizobium</taxon>
    </lineage>
</organism>
<evidence type="ECO:0000256" key="5">
    <source>
        <dbReference type="PIRSR" id="PIRSR004692-3"/>
    </source>
</evidence>
<keyword evidence="10" id="KW-0413">Isomerase</keyword>
<dbReference type="PANTHER" id="PTHR42745">
    <property type="match status" value="1"/>
</dbReference>
<reference evidence="10" key="1">
    <citation type="submission" date="2018-04" db="EMBL/GenBank/DDBJ databases">
        <title>Genomes of Endosymbiotic and Endophytic Bradyrhizobium Publication status.</title>
        <authorList>
            <person name="Guha S."/>
            <person name="Jorrin B."/>
            <person name="Sarkar M."/>
            <person name="Poole P.S."/>
            <person name="DasGupta M."/>
        </authorList>
    </citation>
    <scope>NUCLEOTIDE SEQUENCE</scope>
    <source>
        <strain evidence="10">WBOS16</strain>
    </source>
</reference>
<comment type="similarity">
    <text evidence="1">Belongs to the SIS family. GutQ/KpsF subfamily.</text>
</comment>
<dbReference type="InterPro" id="IPR035474">
    <property type="entry name" value="SIS_Kpsf"/>
</dbReference>
<evidence type="ECO:0000256" key="7">
    <source>
        <dbReference type="SAM" id="MobiDB-lite"/>
    </source>
</evidence>
<name>A0AAE9N654_9BRAD</name>
<feature type="site" description="Catalytically relevant" evidence="5">
    <location>
        <position position="196"/>
    </location>
</feature>
<dbReference type="InterPro" id="IPR046348">
    <property type="entry name" value="SIS_dom_sf"/>
</dbReference>